<name>A0ABZ0CWL3_9BURK</name>
<evidence type="ECO:0000256" key="3">
    <source>
        <dbReference type="ARBA" id="ARBA00022679"/>
    </source>
</evidence>
<dbReference type="CDD" id="cd02440">
    <property type="entry name" value="AdoMet_MTases"/>
    <property type="match status" value="1"/>
</dbReference>
<evidence type="ECO:0000256" key="1">
    <source>
        <dbReference type="ARBA" id="ARBA00001541"/>
    </source>
</evidence>
<dbReference type="Pfam" id="PF01739">
    <property type="entry name" value="CheR"/>
    <property type="match status" value="1"/>
</dbReference>
<dbReference type="EC" id="2.1.1.80" evidence="5"/>
<dbReference type="Gene3D" id="3.40.50.150">
    <property type="entry name" value="Vaccinia Virus protein VP39"/>
    <property type="match status" value="1"/>
</dbReference>
<dbReference type="PRINTS" id="PR00996">
    <property type="entry name" value="CHERMTFRASE"/>
</dbReference>
<dbReference type="SUPFAM" id="SSF53335">
    <property type="entry name" value="S-adenosyl-L-methionine-dependent methyltransferases"/>
    <property type="match status" value="1"/>
</dbReference>
<dbReference type="EMBL" id="CP136336">
    <property type="protein sequence ID" value="WOB08901.1"/>
    <property type="molecule type" value="Genomic_DNA"/>
</dbReference>
<dbReference type="RefSeq" id="WP_316701789.1">
    <property type="nucleotide sequence ID" value="NZ_CP136336.1"/>
</dbReference>
<reference evidence="7 8" key="1">
    <citation type="submission" date="2023-10" db="EMBL/GenBank/DDBJ databases">
        <title>Bacteria for the degradation of biodegradable plastic PBAT(Polybutylene adipate terephthalate).</title>
        <authorList>
            <person name="Weon H.-Y."/>
            <person name="Yeon J."/>
        </authorList>
    </citation>
    <scope>NUCLEOTIDE SEQUENCE [LARGE SCALE GENOMIC DNA]</scope>
    <source>
        <strain evidence="7 8">SBD 7-3</strain>
    </source>
</reference>
<keyword evidence="3 5" id="KW-0808">Transferase</keyword>
<dbReference type="InterPro" id="IPR050903">
    <property type="entry name" value="Bact_Chemotaxis_MeTrfase"/>
</dbReference>
<dbReference type="PROSITE" id="PS50123">
    <property type="entry name" value="CHER"/>
    <property type="match status" value="1"/>
</dbReference>
<comment type="catalytic activity">
    <reaction evidence="1 5">
        <text>L-glutamyl-[protein] + S-adenosyl-L-methionine = [protein]-L-glutamate 5-O-methyl ester + S-adenosyl-L-homocysteine</text>
        <dbReference type="Rhea" id="RHEA:24452"/>
        <dbReference type="Rhea" id="RHEA-COMP:10208"/>
        <dbReference type="Rhea" id="RHEA-COMP:10311"/>
        <dbReference type="ChEBI" id="CHEBI:29973"/>
        <dbReference type="ChEBI" id="CHEBI:57856"/>
        <dbReference type="ChEBI" id="CHEBI:59789"/>
        <dbReference type="ChEBI" id="CHEBI:82795"/>
        <dbReference type="EC" id="2.1.1.80"/>
    </reaction>
</comment>
<dbReference type="PANTHER" id="PTHR24422:SF26">
    <property type="entry name" value="CHEMOTAXIS PROTEIN METHYLTRANSFERASE"/>
    <property type="match status" value="1"/>
</dbReference>
<dbReference type="InterPro" id="IPR022641">
    <property type="entry name" value="CheR_N"/>
</dbReference>
<evidence type="ECO:0000256" key="4">
    <source>
        <dbReference type="ARBA" id="ARBA00022691"/>
    </source>
</evidence>
<evidence type="ECO:0000256" key="2">
    <source>
        <dbReference type="ARBA" id="ARBA00022603"/>
    </source>
</evidence>
<evidence type="ECO:0000256" key="5">
    <source>
        <dbReference type="PIRNR" id="PIRNR000410"/>
    </source>
</evidence>
<dbReference type="Proteomes" id="UP001303946">
    <property type="component" value="Chromosome"/>
</dbReference>
<keyword evidence="8" id="KW-1185">Reference proteome</keyword>
<evidence type="ECO:0000259" key="6">
    <source>
        <dbReference type="PROSITE" id="PS50123"/>
    </source>
</evidence>
<keyword evidence="2 5" id="KW-0489">Methyltransferase</keyword>
<dbReference type="PIRSF" id="PIRSF000410">
    <property type="entry name" value="CheR"/>
    <property type="match status" value="1"/>
</dbReference>
<dbReference type="Pfam" id="PF03705">
    <property type="entry name" value="CheR_N"/>
    <property type="match status" value="1"/>
</dbReference>
<comment type="function">
    <text evidence="5">Methylation of the membrane-bound methyl-accepting chemotaxis proteins (MCP) to form gamma-glutamyl methyl ester residues in MCP.</text>
</comment>
<evidence type="ECO:0000313" key="7">
    <source>
        <dbReference type="EMBL" id="WOB08901.1"/>
    </source>
</evidence>
<organism evidence="7 8">
    <name type="scientific">Piscinibacter gummiphilus</name>
    <dbReference type="NCBI Taxonomy" id="946333"/>
    <lineage>
        <taxon>Bacteria</taxon>
        <taxon>Pseudomonadati</taxon>
        <taxon>Pseudomonadota</taxon>
        <taxon>Betaproteobacteria</taxon>
        <taxon>Burkholderiales</taxon>
        <taxon>Sphaerotilaceae</taxon>
        <taxon>Piscinibacter</taxon>
    </lineage>
</organism>
<dbReference type="SUPFAM" id="SSF47757">
    <property type="entry name" value="Chemotaxis receptor methyltransferase CheR, N-terminal domain"/>
    <property type="match status" value="1"/>
</dbReference>
<dbReference type="InterPro" id="IPR029063">
    <property type="entry name" value="SAM-dependent_MTases_sf"/>
</dbReference>
<protein>
    <recommendedName>
        <fullName evidence="5">Chemotaxis protein methyltransferase</fullName>
        <ecNumber evidence="5">2.1.1.80</ecNumber>
    </recommendedName>
</protein>
<accession>A0ABZ0CWL3</accession>
<dbReference type="SMART" id="SM00138">
    <property type="entry name" value="MeTrc"/>
    <property type="match status" value="1"/>
</dbReference>
<dbReference type="Gene3D" id="1.10.155.10">
    <property type="entry name" value="Chemotaxis receptor methyltransferase CheR, N-terminal domain"/>
    <property type="match status" value="1"/>
</dbReference>
<dbReference type="InterPro" id="IPR036804">
    <property type="entry name" value="CheR_N_sf"/>
</dbReference>
<keyword evidence="4 5" id="KW-0949">S-adenosyl-L-methionine</keyword>
<dbReference type="InterPro" id="IPR026024">
    <property type="entry name" value="Chemotaxis_MeTrfase_CheR"/>
</dbReference>
<dbReference type="InterPro" id="IPR000780">
    <property type="entry name" value="CheR_MeTrfase"/>
</dbReference>
<proteinExistence type="predicted"/>
<sequence length="265" mass="30010">MHVITDTEFGHFQRFIYDAAGISLSPGKKALVSGRLAKRLQARQLQSFSDYFKLLKGGDAGEVQMAVDLLTTNETYFFREPKHFELLRALAQQHRGRGQPLRVWSAACSSGEEPYSIAMVLADVIGETGWELIGSDISTRVLERSRLGHYPLERTRHIPPSYLKRFCLRGVGEQDGTLLVERSLRQKVQFRQINLNEPLPHTQPFDVIFLRNVMIYFNAETKRQVVARIVAQLKPGGYFLIGHSESLNDISNAVVPVAPSIYRKP</sequence>
<dbReference type="InterPro" id="IPR022642">
    <property type="entry name" value="CheR_C"/>
</dbReference>
<gene>
    <name evidence="7" type="ORF">RXV79_02300</name>
</gene>
<evidence type="ECO:0000313" key="8">
    <source>
        <dbReference type="Proteomes" id="UP001303946"/>
    </source>
</evidence>
<feature type="domain" description="CheR-type methyltransferase" evidence="6">
    <location>
        <begin position="1"/>
        <end position="265"/>
    </location>
</feature>
<dbReference type="PANTHER" id="PTHR24422">
    <property type="entry name" value="CHEMOTAXIS PROTEIN METHYLTRANSFERASE"/>
    <property type="match status" value="1"/>
</dbReference>